<dbReference type="Gene3D" id="1.10.10.10">
    <property type="entry name" value="Winged helix-like DNA-binding domain superfamily/Winged helix DNA-binding domain"/>
    <property type="match status" value="1"/>
</dbReference>
<dbReference type="InterPro" id="IPR001867">
    <property type="entry name" value="OmpR/PhoB-type_DNA-bd"/>
</dbReference>
<dbReference type="InterPro" id="IPR039420">
    <property type="entry name" value="WalR-like"/>
</dbReference>
<feature type="domain" description="OmpR/PhoB-type" evidence="7">
    <location>
        <begin position="125"/>
        <end position="222"/>
    </location>
</feature>
<dbReference type="Pfam" id="PF00486">
    <property type="entry name" value="Trans_reg_C"/>
    <property type="match status" value="1"/>
</dbReference>
<evidence type="ECO:0000256" key="1">
    <source>
        <dbReference type="ARBA" id="ARBA00022553"/>
    </source>
</evidence>
<dbReference type="GO" id="GO:0005829">
    <property type="term" value="C:cytosol"/>
    <property type="evidence" value="ECO:0007669"/>
    <property type="project" value="TreeGrafter"/>
</dbReference>
<protein>
    <submittedName>
        <fullName evidence="8">DNA-binding response OmpR family regulator</fullName>
    </submittedName>
</protein>
<name>A0A4R7EXH8_9FLAO</name>
<evidence type="ECO:0000259" key="7">
    <source>
        <dbReference type="PROSITE" id="PS51755"/>
    </source>
</evidence>
<dbReference type="GO" id="GO:0006355">
    <property type="term" value="P:regulation of DNA-templated transcription"/>
    <property type="evidence" value="ECO:0007669"/>
    <property type="project" value="InterPro"/>
</dbReference>
<dbReference type="SMART" id="SM00448">
    <property type="entry name" value="REC"/>
    <property type="match status" value="1"/>
</dbReference>
<sequence>MHKILLVEDDIDYGTVMQQYLEISGFEVIWLTTPENTLDMLKKEKFSLAVLDIMLPVKDGFSLSKEIQMLYPALPFLFLTAKNQNIDRLMGLKSGAADYISKTCDPEELKLRIDNILKYAESAQTQQYQLGNYSFHPFQLKLTHPKESFRLTERERDLLLLLIQNNNKIVHRNVILEKIWHSSDYFSGRSMDVFITRLRKYFIHDDNIQITSIRGIGFEIDLALR</sequence>
<dbReference type="AlphaFoldDB" id="A0A4R7EXH8"/>
<dbReference type="InterPro" id="IPR036388">
    <property type="entry name" value="WH-like_DNA-bd_sf"/>
</dbReference>
<evidence type="ECO:0000259" key="6">
    <source>
        <dbReference type="PROSITE" id="PS50110"/>
    </source>
</evidence>
<organism evidence="8 9">
    <name type="scientific">Myroides indicus</name>
    <dbReference type="NCBI Taxonomy" id="1323422"/>
    <lineage>
        <taxon>Bacteria</taxon>
        <taxon>Pseudomonadati</taxon>
        <taxon>Bacteroidota</taxon>
        <taxon>Flavobacteriia</taxon>
        <taxon>Flavobacteriales</taxon>
        <taxon>Flavobacteriaceae</taxon>
        <taxon>Myroides</taxon>
    </lineage>
</organism>
<dbReference type="GO" id="GO:0000976">
    <property type="term" value="F:transcription cis-regulatory region binding"/>
    <property type="evidence" value="ECO:0007669"/>
    <property type="project" value="TreeGrafter"/>
</dbReference>
<dbReference type="PANTHER" id="PTHR48111">
    <property type="entry name" value="REGULATOR OF RPOS"/>
    <property type="match status" value="1"/>
</dbReference>
<dbReference type="Gene3D" id="3.40.50.2300">
    <property type="match status" value="1"/>
</dbReference>
<keyword evidence="9" id="KW-1185">Reference proteome</keyword>
<comment type="caution">
    <text evidence="8">The sequence shown here is derived from an EMBL/GenBank/DDBJ whole genome shotgun (WGS) entry which is preliminary data.</text>
</comment>
<gene>
    <name evidence="8" type="ORF">C8P70_1205</name>
</gene>
<dbReference type="CDD" id="cd00383">
    <property type="entry name" value="trans_reg_C"/>
    <property type="match status" value="1"/>
</dbReference>
<dbReference type="OrthoDB" id="9790442at2"/>
<dbReference type="PANTHER" id="PTHR48111:SF40">
    <property type="entry name" value="PHOSPHATE REGULON TRANSCRIPTIONAL REGULATORY PROTEIN PHOB"/>
    <property type="match status" value="1"/>
</dbReference>
<dbReference type="Pfam" id="PF00072">
    <property type="entry name" value="Response_reg"/>
    <property type="match status" value="1"/>
</dbReference>
<evidence type="ECO:0000313" key="9">
    <source>
        <dbReference type="Proteomes" id="UP000295215"/>
    </source>
</evidence>
<dbReference type="GO" id="GO:0032993">
    <property type="term" value="C:protein-DNA complex"/>
    <property type="evidence" value="ECO:0007669"/>
    <property type="project" value="TreeGrafter"/>
</dbReference>
<feature type="domain" description="Response regulatory" evidence="6">
    <location>
        <begin position="3"/>
        <end position="117"/>
    </location>
</feature>
<dbReference type="CDD" id="cd17574">
    <property type="entry name" value="REC_OmpR"/>
    <property type="match status" value="1"/>
</dbReference>
<dbReference type="SMART" id="SM00862">
    <property type="entry name" value="Trans_reg_C"/>
    <property type="match status" value="1"/>
</dbReference>
<keyword evidence="3 5" id="KW-0238">DNA-binding</keyword>
<dbReference type="InterPro" id="IPR011006">
    <property type="entry name" value="CheY-like_superfamily"/>
</dbReference>
<proteinExistence type="predicted"/>
<reference evidence="8 9" key="1">
    <citation type="submission" date="2019-03" db="EMBL/GenBank/DDBJ databases">
        <title>Genomic Encyclopedia of Archaeal and Bacterial Type Strains, Phase II (KMG-II): from individual species to whole genera.</title>
        <authorList>
            <person name="Goeker M."/>
        </authorList>
    </citation>
    <scope>NUCLEOTIDE SEQUENCE [LARGE SCALE GENOMIC DNA]</scope>
    <source>
        <strain evidence="8 9">DSM 28213</strain>
    </source>
</reference>
<dbReference type="InterPro" id="IPR001789">
    <property type="entry name" value="Sig_transdc_resp-reg_receiver"/>
</dbReference>
<dbReference type="SUPFAM" id="SSF52172">
    <property type="entry name" value="CheY-like"/>
    <property type="match status" value="1"/>
</dbReference>
<dbReference type="RefSeq" id="WP_133713024.1">
    <property type="nucleotide sequence ID" value="NZ_SOAG01000020.1"/>
</dbReference>
<evidence type="ECO:0000256" key="2">
    <source>
        <dbReference type="ARBA" id="ARBA00023012"/>
    </source>
</evidence>
<dbReference type="EMBL" id="SOAG01000020">
    <property type="protein sequence ID" value="TDS56512.1"/>
    <property type="molecule type" value="Genomic_DNA"/>
</dbReference>
<feature type="modified residue" description="4-aspartylphosphate" evidence="4">
    <location>
        <position position="52"/>
    </location>
</feature>
<evidence type="ECO:0000256" key="5">
    <source>
        <dbReference type="PROSITE-ProRule" id="PRU01091"/>
    </source>
</evidence>
<dbReference type="PROSITE" id="PS50110">
    <property type="entry name" value="RESPONSE_REGULATORY"/>
    <property type="match status" value="1"/>
</dbReference>
<feature type="DNA-binding region" description="OmpR/PhoB-type" evidence="5">
    <location>
        <begin position="125"/>
        <end position="222"/>
    </location>
</feature>
<dbReference type="PROSITE" id="PS51755">
    <property type="entry name" value="OMPR_PHOB"/>
    <property type="match status" value="1"/>
</dbReference>
<keyword evidence="1 4" id="KW-0597">Phosphoprotein</keyword>
<keyword evidence="2" id="KW-0902">Two-component regulatory system</keyword>
<evidence type="ECO:0000313" key="8">
    <source>
        <dbReference type="EMBL" id="TDS56512.1"/>
    </source>
</evidence>
<accession>A0A4R7EXH8</accession>
<evidence type="ECO:0000256" key="4">
    <source>
        <dbReference type="PROSITE-ProRule" id="PRU00169"/>
    </source>
</evidence>
<dbReference type="GO" id="GO:0000156">
    <property type="term" value="F:phosphorelay response regulator activity"/>
    <property type="evidence" value="ECO:0007669"/>
    <property type="project" value="TreeGrafter"/>
</dbReference>
<dbReference type="Proteomes" id="UP000295215">
    <property type="component" value="Unassembled WGS sequence"/>
</dbReference>
<evidence type="ECO:0000256" key="3">
    <source>
        <dbReference type="ARBA" id="ARBA00023125"/>
    </source>
</evidence>